<evidence type="ECO:0000313" key="1">
    <source>
        <dbReference type="EMBL" id="AMG34709.1"/>
    </source>
</evidence>
<reference evidence="2" key="1">
    <citation type="submission" date="2015-12" db="EMBL/GenBank/DDBJ databases">
        <title>FDA dAtabase for Regulatory Grade micrObial Sequences (FDA-ARGOS): Supporting development and validation of Infectious Disease Dx tests.</title>
        <authorList>
            <person name="Case J."/>
            <person name="Tallon L."/>
            <person name="Sadzewicz L."/>
            <person name="Sengamalay N."/>
            <person name="Ott S."/>
            <person name="Godinez A."/>
            <person name="Nagaraj S."/>
            <person name="Nadendla S."/>
            <person name="Sichtig H."/>
        </authorList>
    </citation>
    <scope>NUCLEOTIDE SEQUENCE [LARGE SCALE GENOMIC DNA]</scope>
    <source>
        <strain evidence="2">FDAARGOS_147</strain>
    </source>
</reference>
<dbReference type="EMBL" id="CP014060">
    <property type="protein sequence ID" value="AMG34709.1"/>
    <property type="molecule type" value="Genomic_DNA"/>
</dbReference>
<sequence>MSEHHQFIFPRYPHLPPPDWPALQARLLAEGYLLEPRGDRVPREALDNLSHRLARLKEGSFQYRDGLRTTGDVIALYQSAGHLPPDIPVRHHDTMEETLALLAAHGVVPDAPLDDEHSSWRGPYSCLGPAARALLNPAQRAHYDADPAGFSVVMLAYEGPEPYVAAGENLAVPSLPGADEPLEELPPFGSHVDFIGVAYEDPAACWRDPADGREYRLFDLDWHYSLALGFRMIRANCLEEGSAEALARAIGQMVDQPMACSHRHL</sequence>
<proteinExistence type="predicted"/>
<dbReference type="Proteomes" id="UP000060602">
    <property type="component" value="Chromosome"/>
</dbReference>
<name>A0A0X8NUT5_ALCXX</name>
<evidence type="ECO:0000313" key="2">
    <source>
        <dbReference type="Proteomes" id="UP000060602"/>
    </source>
</evidence>
<protein>
    <submittedName>
        <fullName evidence="1">Uncharacterized protein</fullName>
    </submittedName>
</protein>
<dbReference type="RefSeq" id="WP_061070814.1">
    <property type="nucleotide sequence ID" value="NZ_CP014060.2"/>
</dbReference>
<gene>
    <name evidence="1" type="ORF">AL504_00700</name>
</gene>
<dbReference type="AlphaFoldDB" id="A0A0X8NUT5"/>
<accession>A0A0X8NUT5</accession>
<organism evidence="1 2">
    <name type="scientific">Alcaligenes xylosoxydans xylosoxydans</name>
    <name type="common">Achromobacter xylosoxidans</name>
    <dbReference type="NCBI Taxonomy" id="85698"/>
    <lineage>
        <taxon>Bacteria</taxon>
        <taxon>Pseudomonadati</taxon>
        <taxon>Pseudomonadota</taxon>
        <taxon>Betaproteobacteria</taxon>
        <taxon>Burkholderiales</taxon>
        <taxon>Alcaligenaceae</taxon>
        <taxon>Achromobacter</taxon>
    </lineage>
</organism>